<dbReference type="PANTHER" id="PTHR31190:SF287">
    <property type="entry name" value="DEVELOPMENT RELATED ERF PROTEIN"/>
    <property type="match status" value="1"/>
</dbReference>
<name>A0A8K0E4M8_9ROSA</name>
<dbReference type="Pfam" id="PF00847">
    <property type="entry name" value="AP2"/>
    <property type="match status" value="1"/>
</dbReference>
<reference evidence="8" key="1">
    <citation type="submission" date="2020-03" db="EMBL/GenBank/DDBJ databases">
        <title>A high-quality chromosome-level genome assembly of a woody plant with both climbing and erect habits, Rhamnella rubrinervis.</title>
        <authorList>
            <person name="Lu Z."/>
            <person name="Yang Y."/>
            <person name="Zhu X."/>
            <person name="Sun Y."/>
        </authorList>
    </citation>
    <scope>NUCLEOTIDE SEQUENCE</scope>
    <source>
        <strain evidence="8">BYM</strain>
        <tissue evidence="8">Leaf</tissue>
    </source>
</reference>
<dbReference type="PANTHER" id="PTHR31190">
    <property type="entry name" value="DNA-BINDING DOMAIN"/>
    <property type="match status" value="1"/>
</dbReference>
<dbReference type="CDD" id="cd00018">
    <property type="entry name" value="AP2"/>
    <property type="match status" value="1"/>
</dbReference>
<evidence type="ECO:0000256" key="3">
    <source>
        <dbReference type="ARBA" id="ARBA00023125"/>
    </source>
</evidence>
<evidence type="ECO:0000256" key="6">
    <source>
        <dbReference type="ARBA" id="ARBA00024343"/>
    </source>
</evidence>
<feature type="domain" description="AP2/ERF" evidence="7">
    <location>
        <begin position="59"/>
        <end position="117"/>
    </location>
</feature>
<evidence type="ECO:0000259" key="7">
    <source>
        <dbReference type="PROSITE" id="PS51032"/>
    </source>
</evidence>
<keyword evidence="5" id="KW-0539">Nucleus</keyword>
<keyword evidence="4" id="KW-0804">Transcription</keyword>
<keyword evidence="9" id="KW-1185">Reference proteome</keyword>
<comment type="caution">
    <text evidence="8">The sequence shown here is derived from an EMBL/GenBank/DDBJ whole genome shotgun (WGS) entry which is preliminary data.</text>
</comment>
<dbReference type="Proteomes" id="UP000796880">
    <property type="component" value="Unassembled WGS sequence"/>
</dbReference>
<dbReference type="AlphaFoldDB" id="A0A8K0E4M8"/>
<dbReference type="Gene3D" id="3.30.730.10">
    <property type="entry name" value="AP2/ERF domain"/>
    <property type="match status" value="1"/>
</dbReference>
<dbReference type="InterPro" id="IPR016177">
    <property type="entry name" value="DNA-bd_dom_sf"/>
</dbReference>
<dbReference type="SUPFAM" id="SSF54171">
    <property type="entry name" value="DNA-binding domain"/>
    <property type="match status" value="1"/>
</dbReference>
<evidence type="ECO:0000256" key="2">
    <source>
        <dbReference type="ARBA" id="ARBA00023015"/>
    </source>
</evidence>
<dbReference type="EMBL" id="VOIH02000008">
    <property type="protein sequence ID" value="KAF3439384.1"/>
    <property type="molecule type" value="Genomic_DNA"/>
</dbReference>
<dbReference type="GO" id="GO:0005634">
    <property type="term" value="C:nucleus"/>
    <property type="evidence" value="ECO:0007669"/>
    <property type="project" value="UniProtKB-SubCell"/>
</dbReference>
<protein>
    <recommendedName>
        <fullName evidence="7">AP2/ERF domain-containing protein</fullName>
    </recommendedName>
</protein>
<evidence type="ECO:0000313" key="8">
    <source>
        <dbReference type="EMBL" id="KAF3439384.1"/>
    </source>
</evidence>
<gene>
    <name evidence="8" type="ORF">FNV43_RR17661</name>
</gene>
<evidence type="ECO:0000313" key="9">
    <source>
        <dbReference type="Proteomes" id="UP000796880"/>
    </source>
</evidence>
<sequence length="158" mass="17353">MALVDTIWQHLLRDGGDGSNSSEHHLHLPTITTLTTDYHHHHAPPVCTPFNGDNDICDYSQGCEKASLGKYAAEIRDPGKNGSRQWLGTYETAEEAALAYDRAAFEIKGSKAKLNFPNLIGSRNAETVRVTPKRRSLHFSGPSTLDSGSLIIPKRTRG</sequence>
<dbReference type="PROSITE" id="PS51032">
    <property type="entry name" value="AP2_ERF"/>
    <property type="match status" value="1"/>
</dbReference>
<dbReference type="InterPro" id="IPR044808">
    <property type="entry name" value="ERF_plant"/>
</dbReference>
<keyword evidence="3" id="KW-0238">DNA-binding</keyword>
<evidence type="ECO:0000256" key="5">
    <source>
        <dbReference type="ARBA" id="ARBA00023242"/>
    </source>
</evidence>
<evidence type="ECO:0000256" key="4">
    <source>
        <dbReference type="ARBA" id="ARBA00023163"/>
    </source>
</evidence>
<organism evidence="8 9">
    <name type="scientific">Rhamnella rubrinervis</name>
    <dbReference type="NCBI Taxonomy" id="2594499"/>
    <lineage>
        <taxon>Eukaryota</taxon>
        <taxon>Viridiplantae</taxon>
        <taxon>Streptophyta</taxon>
        <taxon>Embryophyta</taxon>
        <taxon>Tracheophyta</taxon>
        <taxon>Spermatophyta</taxon>
        <taxon>Magnoliopsida</taxon>
        <taxon>eudicotyledons</taxon>
        <taxon>Gunneridae</taxon>
        <taxon>Pentapetalae</taxon>
        <taxon>rosids</taxon>
        <taxon>fabids</taxon>
        <taxon>Rosales</taxon>
        <taxon>Rhamnaceae</taxon>
        <taxon>rhamnoid group</taxon>
        <taxon>Rhamneae</taxon>
        <taxon>Rhamnella</taxon>
    </lineage>
</organism>
<dbReference type="OrthoDB" id="552345at2759"/>
<dbReference type="GO" id="GO:0009873">
    <property type="term" value="P:ethylene-activated signaling pathway"/>
    <property type="evidence" value="ECO:0007669"/>
    <property type="project" value="InterPro"/>
</dbReference>
<proteinExistence type="inferred from homology"/>
<dbReference type="InterPro" id="IPR001471">
    <property type="entry name" value="AP2/ERF_dom"/>
</dbReference>
<keyword evidence="2" id="KW-0805">Transcription regulation</keyword>
<dbReference type="GO" id="GO:0003677">
    <property type="term" value="F:DNA binding"/>
    <property type="evidence" value="ECO:0007669"/>
    <property type="project" value="UniProtKB-KW"/>
</dbReference>
<dbReference type="GO" id="GO:0003700">
    <property type="term" value="F:DNA-binding transcription factor activity"/>
    <property type="evidence" value="ECO:0007669"/>
    <property type="project" value="InterPro"/>
</dbReference>
<accession>A0A8K0E4M8</accession>
<comment type="similarity">
    <text evidence="6">Belongs to the AP2/ERF transcription factor family. ERF subfamily.</text>
</comment>
<evidence type="ECO:0000256" key="1">
    <source>
        <dbReference type="ARBA" id="ARBA00004123"/>
    </source>
</evidence>
<dbReference type="InterPro" id="IPR036955">
    <property type="entry name" value="AP2/ERF_dom_sf"/>
</dbReference>
<comment type="subcellular location">
    <subcellularLocation>
        <location evidence="1">Nucleus</location>
    </subcellularLocation>
</comment>
<dbReference type="SMART" id="SM00380">
    <property type="entry name" value="AP2"/>
    <property type="match status" value="1"/>
</dbReference>